<gene>
    <name evidence="2" type="ORF">PG997_000232</name>
</gene>
<accession>A0ABR1XAA6</accession>
<comment type="caution">
    <text evidence="2">The sequence shown here is derived from an EMBL/GenBank/DDBJ whole genome shotgun (WGS) entry which is preliminary data.</text>
</comment>
<evidence type="ECO:0000313" key="3">
    <source>
        <dbReference type="Proteomes" id="UP001433268"/>
    </source>
</evidence>
<evidence type="ECO:0000256" key="1">
    <source>
        <dbReference type="SAM" id="MobiDB-lite"/>
    </source>
</evidence>
<keyword evidence="3" id="KW-1185">Reference proteome</keyword>
<dbReference type="Proteomes" id="UP001433268">
    <property type="component" value="Unassembled WGS sequence"/>
</dbReference>
<name>A0ABR1XAA6_9PEZI</name>
<evidence type="ECO:0008006" key="4">
    <source>
        <dbReference type="Google" id="ProtNLM"/>
    </source>
</evidence>
<protein>
    <recommendedName>
        <fullName evidence="4">Myb/SANT-like domain-containing protein</fullName>
    </recommendedName>
</protein>
<dbReference type="RefSeq" id="XP_066674320.1">
    <property type="nucleotide sequence ID" value="XM_066804547.1"/>
</dbReference>
<sequence length="144" mass="15702">MAANEAFSAGDLELIVSVDFDKLARVAGINTKKTASNKWGKIKQKVLAAAAQSKLAELNEGECKLAGLAWLCFKDAMSPDYNRMVALDVTNTTKTASNKWGKLKQKFAQVSAGDGVATPDFFACPGQDPQERQVNRHQAQGRRW</sequence>
<reference evidence="2 3" key="1">
    <citation type="submission" date="2023-01" db="EMBL/GenBank/DDBJ databases">
        <title>Analysis of 21 Apiospora genomes using comparative genomics revels a genus with tremendous synthesis potential of carbohydrate active enzymes and secondary metabolites.</title>
        <authorList>
            <person name="Sorensen T."/>
        </authorList>
    </citation>
    <scope>NUCLEOTIDE SEQUENCE [LARGE SCALE GENOMIC DNA]</scope>
    <source>
        <strain evidence="2 3">CBS 114990</strain>
    </source>
</reference>
<evidence type="ECO:0000313" key="2">
    <source>
        <dbReference type="EMBL" id="KAK8093547.1"/>
    </source>
</evidence>
<feature type="region of interest" description="Disordered" evidence="1">
    <location>
        <begin position="124"/>
        <end position="144"/>
    </location>
</feature>
<organism evidence="2 3">
    <name type="scientific">Apiospora hydei</name>
    <dbReference type="NCBI Taxonomy" id="1337664"/>
    <lineage>
        <taxon>Eukaryota</taxon>
        <taxon>Fungi</taxon>
        <taxon>Dikarya</taxon>
        <taxon>Ascomycota</taxon>
        <taxon>Pezizomycotina</taxon>
        <taxon>Sordariomycetes</taxon>
        <taxon>Xylariomycetidae</taxon>
        <taxon>Amphisphaeriales</taxon>
        <taxon>Apiosporaceae</taxon>
        <taxon>Apiospora</taxon>
    </lineage>
</organism>
<proteinExistence type="predicted"/>
<dbReference type="GeneID" id="92037607"/>
<dbReference type="EMBL" id="JAQQWN010000002">
    <property type="protein sequence ID" value="KAK8093547.1"/>
    <property type="molecule type" value="Genomic_DNA"/>
</dbReference>